<gene>
    <name evidence="2" type="ORF">NCTC13148_02957</name>
</gene>
<evidence type="ECO:0000313" key="2">
    <source>
        <dbReference type="EMBL" id="STL80776.1"/>
    </source>
</evidence>
<dbReference type="EMBL" id="UGET01000004">
    <property type="protein sequence ID" value="STL80776.1"/>
    <property type="molecule type" value="Genomic_DNA"/>
</dbReference>
<sequence>MFKLTTPTSLPLLNLPASALATLSNEILGPVDDIDLFTAFWNETGTLLWHLNHDDTPPKTRCWQWHWLTRNTSPHLMMAGISCSVSSAITDRVSIWCSRTRPLSLNSGT</sequence>
<accession>A0A377C009</accession>
<name>A0A377C009_ECOLX</name>
<protein>
    <submittedName>
        <fullName evidence="2">Uncharacterized protein</fullName>
    </submittedName>
</protein>
<proteinExistence type="predicted"/>
<reference evidence="2 3" key="1">
    <citation type="submission" date="2018-06" db="EMBL/GenBank/DDBJ databases">
        <authorList>
            <consortium name="Pathogen Informatics"/>
            <person name="Doyle S."/>
        </authorList>
    </citation>
    <scope>NUCLEOTIDE SEQUENCE [LARGE SCALE GENOMIC DNA]</scope>
    <source>
        <strain evidence="2 3">NCTC13148</strain>
    </source>
</reference>
<feature type="signal peptide" evidence="1">
    <location>
        <begin position="1"/>
        <end position="21"/>
    </location>
</feature>
<evidence type="ECO:0000256" key="1">
    <source>
        <dbReference type="SAM" id="SignalP"/>
    </source>
</evidence>
<evidence type="ECO:0000313" key="3">
    <source>
        <dbReference type="Proteomes" id="UP000254255"/>
    </source>
</evidence>
<dbReference type="AlphaFoldDB" id="A0A377C009"/>
<organism evidence="2 3">
    <name type="scientific">Escherichia coli</name>
    <dbReference type="NCBI Taxonomy" id="562"/>
    <lineage>
        <taxon>Bacteria</taxon>
        <taxon>Pseudomonadati</taxon>
        <taxon>Pseudomonadota</taxon>
        <taxon>Gammaproteobacteria</taxon>
        <taxon>Enterobacterales</taxon>
        <taxon>Enterobacteriaceae</taxon>
        <taxon>Escherichia</taxon>
    </lineage>
</organism>
<dbReference type="Proteomes" id="UP000254255">
    <property type="component" value="Unassembled WGS sequence"/>
</dbReference>
<feature type="chain" id="PRO_5016994667" evidence="1">
    <location>
        <begin position="22"/>
        <end position="109"/>
    </location>
</feature>
<keyword evidence="1" id="KW-0732">Signal</keyword>